<name>A0ABU6ZYM4_9FABA</name>
<reference evidence="2 3" key="1">
    <citation type="journal article" date="2023" name="Plants (Basel)">
        <title>Bridging the Gap: Combining Genomics and Transcriptomics Approaches to Understand Stylosanthes scabra, an Orphan Legume from the Brazilian Caatinga.</title>
        <authorList>
            <person name="Ferreira-Neto J.R.C."/>
            <person name="da Silva M.D."/>
            <person name="Binneck E."/>
            <person name="de Melo N.F."/>
            <person name="da Silva R.H."/>
            <person name="de Melo A.L.T.M."/>
            <person name="Pandolfi V."/>
            <person name="Bustamante F.O."/>
            <person name="Brasileiro-Vidal A.C."/>
            <person name="Benko-Iseppon A.M."/>
        </authorList>
    </citation>
    <scope>NUCLEOTIDE SEQUENCE [LARGE SCALE GENOMIC DNA]</scope>
    <source>
        <tissue evidence="2">Leaves</tissue>
    </source>
</reference>
<keyword evidence="3" id="KW-1185">Reference proteome</keyword>
<evidence type="ECO:0000256" key="1">
    <source>
        <dbReference type="SAM" id="MobiDB-lite"/>
    </source>
</evidence>
<sequence length="89" mass="10389">MGRKGNEEDQPQEQAQEYIGSSHNVPQPSMLDLMEQLQSINVNIGRNHEIYQKNFTRMDRRLTRLDSQMQGIYAHFGIPPQSQEDENED</sequence>
<organism evidence="2 3">
    <name type="scientific">Stylosanthes scabra</name>
    <dbReference type="NCBI Taxonomy" id="79078"/>
    <lineage>
        <taxon>Eukaryota</taxon>
        <taxon>Viridiplantae</taxon>
        <taxon>Streptophyta</taxon>
        <taxon>Embryophyta</taxon>
        <taxon>Tracheophyta</taxon>
        <taxon>Spermatophyta</taxon>
        <taxon>Magnoliopsida</taxon>
        <taxon>eudicotyledons</taxon>
        <taxon>Gunneridae</taxon>
        <taxon>Pentapetalae</taxon>
        <taxon>rosids</taxon>
        <taxon>fabids</taxon>
        <taxon>Fabales</taxon>
        <taxon>Fabaceae</taxon>
        <taxon>Papilionoideae</taxon>
        <taxon>50 kb inversion clade</taxon>
        <taxon>dalbergioids sensu lato</taxon>
        <taxon>Dalbergieae</taxon>
        <taxon>Pterocarpus clade</taxon>
        <taxon>Stylosanthes</taxon>
    </lineage>
</organism>
<proteinExistence type="predicted"/>
<feature type="region of interest" description="Disordered" evidence="1">
    <location>
        <begin position="1"/>
        <end position="27"/>
    </location>
</feature>
<comment type="caution">
    <text evidence="2">The sequence shown here is derived from an EMBL/GenBank/DDBJ whole genome shotgun (WGS) entry which is preliminary data.</text>
</comment>
<dbReference type="Proteomes" id="UP001341840">
    <property type="component" value="Unassembled WGS sequence"/>
</dbReference>
<dbReference type="EMBL" id="JASCZI010278208">
    <property type="protein sequence ID" value="MED6227137.1"/>
    <property type="molecule type" value="Genomic_DNA"/>
</dbReference>
<evidence type="ECO:0000313" key="3">
    <source>
        <dbReference type="Proteomes" id="UP001341840"/>
    </source>
</evidence>
<accession>A0ABU6ZYM4</accession>
<evidence type="ECO:0000313" key="2">
    <source>
        <dbReference type="EMBL" id="MED6227137.1"/>
    </source>
</evidence>
<feature type="compositionally biased region" description="Polar residues" evidence="1">
    <location>
        <begin position="12"/>
        <end position="27"/>
    </location>
</feature>
<protein>
    <submittedName>
        <fullName evidence="2">Uncharacterized protein</fullName>
    </submittedName>
</protein>
<gene>
    <name evidence="2" type="ORF">PIB30_110569</name>
</gene>